<reference evidence="2 3" key="1">
    <citation type="submission" date="2023-07" db="EMBL/GenBank/DDBJ databases">
        <title>Closed genome sequence of Methanimicrococcus sp. Es2.</title>
        <authorList>
            <person name="Protasov E."/>
            <person name="Platt K."/>
            <person name="Reeh H."/>
            <person name="Poehlein A."/>
            <person name="Daniel R."/>
            <person name="Brune A."/>
        </authorList>
    </citation>
    <scope>NUCLEOTIDE SEQUENCE [LARGE SCALE GENOMIC DNA]</scope>
    <source>
        <strain evidence="2 3">Es2</strain>
    </source>
</reference>
<keyword evidence="3" id="KW-1185">Reference proteome</keyword>
<dbReference type="GeneID" id="85197710"/>
<feature type="transmembrane region" description="Helical" evidence="1">
    <location>
        <begin position="104"/>
        <end position="124"/>
    </location>
</feature>
<keyword evidence="1" id="KW-0472">Membrane</keyword>
<accession>A0AA96V9F8</accession>
<dbReference type="KEGG" id="mees:MmiEs2_12380"/>
<evidence type="ECO:0000313" key="3">
    <source>
        <dbReference type="Proteomes" id="UP001302662"/>
    </source>
</evidence>
<name>A0AA96V9F8_9EURY</name>
<organism evidence="2 3">
    <name type="scientific">Methanimicrococcus stummii</name>
    <dbReference type="NCBI Taxonomy" id="3028294"/>
    <lineage>
        <taxon>Archaea</taxon>
        <taxon>Methanobacteriati</taxon>
        <taxon>Methanobacteriota</taxon>
        <taxon>Stenosarchaea group</taxon>
        <taxon>Methanomicrobia</taxon>
        <taxon>Methanosarcinales</taxon>
        <taxon>Methanosarcinaceae</taxon>
        <taxon>Methanimicrococcus</taxon>
    </lineage>
</organism>
<evidence type="ECO:0000313" key="2">
    <source>
        <dbReference type="EMBL" id="WNY29024.1"/>
    </source>
</evidence>
<evidence type="ECO:0000256" key="1">
    <source>
        <dbReference type="SAM" id="Phobius"/>
    </source>
</evidence>
<dbReference type="AlphaFoldDB" id="A0AA96V9F8"/>
<dbReference type="EMBL" id="CP131062">
    <property type="protein sequence ID" value="WNY29024.1"/>
    <property type="molecule type" value="Genomic_DNA"/>
</dbReference>
<sequence>MSLYKIYTVMAFLLLCFVIYIALSDESAVHNLPHLANWSILFVSTFFFKPAVELLNQKDKELSFFVRTFLCSVVAALWGIFLIYVKRSDLLDYNEAYSVGRFVYVFGTVAVSCLIAFVPMKILFGSNVKKAV</sequence>
<feature type="transmembrane region" description="Helical" evidence="1">
    <location>
        <begin position="64"/>
        <end position="84"/>
    </location>
</feature>
<dbReference type="RefSeq" id="WP_316559024.1">
    <property type="nucleotide sequence ID" value="NZ_CP131062.1"/>
</dbReference>
<keyword evidence="1" id="KW-0812">Transmembrane</keyword>
<feature type="transmembrane region" description="Helical" evidence="1">
    <location>
        <begin position="7"/>
        <end position="23"/>
    </location>
</feature>
<feature type="transmembrane region" description="Helical" evidence="1">
    <location>
        <begin position="35"/>
        <end position="52"/>
    </location>
</feature>
<proteinExistence type="predicted"/>
<protein>
    <submittedName>
        <fullName evidence="2">Uncharacterized protein</fullName>
    </submittedName>
</protein>
<dbReference type="Proteomes" id="UP001302662">
    <property type="component" value="Chromosome"/>
</dbReference>
<keyword evidence="1" id="KW-1133">Transmembrane helix</keyword>
<gene>
    <name evidence="2" type="ORF">MmiEs2_12380</name>
</gene>